<reference evidence="2" key="1">
    <citation type="submission" date="2023-11" db="EMBL/GenBank/DDBJ databases">
        <title>Genome assemblies of two species of porcelain crab, Petrolisthes cinctipes and Petrolisthes manimaculis (Anomura: Porcellanidae).</title>
        <authorList>
            <person name="Angst P."/>
        </authorList>
    </citation>
    <scope>NUCLEOTIDE SEQUENCE</scope>
    <source>
        <strain evidence="2">PB745_02</strain>
        <tissue evidence="2">Gill</tissue>
    </source>
</reference>
<feature type="compositionally biased region" description="Low complexity" evidence="1">
    <location>
        <begin position="152"/>
        <end position="163"/>
    </location>
</feature>
<evidence type="ECO:0000313" key="2">
    <source>
        <dbReference type="EMBL" id="KAK4307725.1"/>
    </source>
</evidence>
<dbReference type="Proteomes" id="UP001292094">
    <property type="component" value="Unassembled WGS sequence"/>
</dbReference>
<dbReference type="AlphaFoldDB" id="A0AAE1PFI6"/>
<comment type="caution">
    <text evidence="2">The sequence shown here is derived from an EMBL/GenBank/DDBJ whole genome shotgun (WGS) entry which is preliminary data.</text>
</comment>
<dbReference type="EMBL" id="JAWZYT010001973">
    <property type="protein sequence ID" value="KAK4307725.1"/>
    <property type="molecule type" value="Genomic_DNA"/>
</dbReference>
<evidence type="ECO:0000313" key="3">
    <source>
        <dbReference type="Proteomes" id="UP001292094"/>
    </source>
</evidence>
<feature type="region of interest" description="Disordered" evidence="1">
    <location>
        <begin position="121"/>
        <end position="163"/>
    </location>
</feature>
<organism evidence="2 3">
    <name type="scientific">Petrolisthes manimaculis</name>
    <dbReference type="NCBI Taxonomy" id="1843537"/>
    <lineage>
        <taxon>Eukaryota</taxon>
        <taxon>Metazoa</taxon>
        <taxon>Ecdysozoa</taxon>
        <taxon>Arthropoda</taxon>
        <taxon>Crustacea</taxon>
        <taxon>Multicrustacea</taxon>
        <taxon>Malacostraca</taxon>
        <taxon>Eumalacostraca</taxon>
        <taxon>Eucarida</taxon>
        <taxon>Decapoda</taxon>
        <taxon>Pleocyemata</taxon>
        <taxon>Anomura</taxon>
        <taxon>Galatheoidea</taxon>
        <taxon>Porcellanidae</taxon>
        <taxon>Petrolisthes</taxon>
    </lineage>
</organism>
<proteinExistence type="predicted"/>
<evidence type="ECO:0000256" key="1">
    <source>
        <dbReference type="SAM" id="MobiDB-lite"/>
    </source>
</evidence>
<accession>A0AAE1PFI6</accession>
<protein>
    <submittedName>
        <fullName evidence="2">Uncharacterized protein</fullName>
    </submittedName>
</protein>
<keyword evidence="3" id="KW-1185">Reference proteome</keyword>
<gene>
    <name evidence="2" type="ORF">Pmani_020531</name>
</gene>
<name>A0AAE1PFI6_9EUCA</name>
<sequence length="163" mass="18061">MKVRKGEFGRVDRKDYRGVPKLRVQVTPTASVGRLLTCLLTLYIGRAHTIELEVVVSLLNGFSSHTVQEQHNTMLQLGLEPPGPTATWPRRPHALVCPHYNIVKGGTTALTSSNCSKTAPAWSVKRPPHQQWVQPPADPPPETPYVTHTRHNTVTTDTETPTC</sequence>